<dbReference type="GO" id="GO:0016746">
    <property type="term" value="F:acyltransferase activity"/>
    <property type="evidence" value="ECO:0000318"/>
    <property type="project" value="GO_Central"/>
</dbReference>
<keyword evidence="5" id="KW-1133">Transmembrane helix</keyword>
<feature type="region of interest" description="Disordered" evidence="4">
    <location>
        <begin position="674"/>
        <end position="703"/>
    </location>
</feature>
<accession>Q0V085</accession>
<feature type="domain" description="Phospholipid/glycerol acyltransferase" evidence="6">
    <location>
        <begin position="21"/>
        <end position="143"/>
    </location>
</feature>
<dbReference type="Proteomes" id="UP000001055">
    <property type="component" value="Unassembled WGS sequence"/>
</dbReference>
<keyword evidence="5" id="KW-0812">Transmembrane</keyword>
<dbReference type="VEuPathDB" id="FungiDB:JI435_025790"/>
<proteinExistence type="inferred from homology"/>
<keyword evidence="2" id="KW-0808">Transferase</keyword>
<dbReference type="SUPFAM" id="SSF69593">
    <property type="entry name" value="Glycerol-3-phosphate (1)-acyltransferase"/>
    <property type="match status" value="1"/>
</dbReference>
<feature type="compositionally biased region" description="Polar residues" evidence="4">
    <location>
        <begin position="687"/>
        <end position="700"/>
    </location>
</feature>
<evidence type="ECO:0000256" key="1">
    <source>
        <dbReference type="ARBA" id="ARBA00008655"/>
    </source>
</evidence>
<comment type="similarity">
    <text evidence="1">Belongs to the 1-acyl-sn-glycerol-3-phosphate acyltransferase family.</text>
</comment>
<organism evidence="7 8">
    <name type="scientific">Phaeosphaeria nodorum (strain SN15 / ATCC MYA-4574 / FGSC 10173)</name>
    <name type="common">Glume blotch fungus</name>
    <name type="synonym">Parastagonospora nodorum</name>
    <dbReference type="NCBI Taxonomy" id="321614"/>
    <lineage>
        <taxon>Eukaryota</taxon>
        <taxon>Fungi</taxon>
        <taxon>Dikarya</taxon>
        <taxon>Ascomycota</taxon>
        <taxon>Pezizomycotina</taxon>
        <taxon>Dothideomycetes</taxon>
        <taxon>Pleosporomycetidae</taxon>
        <taxon>Pleosporales</taxon>
        <taxon>Pleosporineae</taxon>
        <taxon>Phaeosphaeriaceae</taxon>
        <taxon>Parastagonospora</taxon>
    </lineage>
</organism>
<dbReference type="HOGENOM" id="CLU_352361_0_0_1"/>
<dbReference type="GO" id="GO:0005783">
    <property type="term" value="C:endoplasmic reticulum"/>
    <property type="evidence" value="ECO:0000318"/>
    <property type="project" value="GO_Central"/>
</dbReference>
<keyword evidence="5" id="KW-0472">Membrane</keyword>
<dbReference type="PANTHER" id="PTHR10983">
    <property type="entry name" value="1-ACYLGLYCEROL-3-PHOSPHATE ACYLTRANSFERASE-RELATED"/>
    <property type="match status" value="1"/>
</dbReference>
<dbReference type="Pfam" id="PF16076">
    <property type="entry name" value="Acyltransf_C"/>
    <property type="match status" value="1"/>
</dbReference>
<gene>
    <name evidence="7" type="ORF">SNOG_02579</name>
</gene>
<evidence type="ECO:0000256" key="4">
    <source>
        <dbReference type="SAM" id="MobiDB-lite"/>
    </source>
</evidence>
<dbReference type="InterPro" id="IPR032098">
    <property type="entry name" value="Acyltransf_C"/>
</dbReference>
<dbReference type="GO" id="GO:0012505">
    <property type="term" value="C:endomembrane system"/>
    <property type="evidence" value="ECO:0000318"/>
    <property type="project" value="GO_Central"/>
</dbReference>
<protein>
    <recommendedName>
        <fullName evidence="6">Phospholipid/glycerol acyltransferase domain-containing protein</fullName>
    </recommendedName>
</protein>
<dbReference type="SMART" id="SM00563">
    <property type="entry name" value="PlsC"/>
    <property type="match status" value="1"/>
</dbReference>
<dbReference type="InterPro" id="IPR002123">
    <property type="entry name" value="Plipid/glycerol_acylTrfase"/>
</dbReference>
<dbReference type="KEGG" id="pno:SNOG_02579"/>
<reference evidence="8" key="1">
    <citation type="journal article" date="2007" name="Plant Cell">
        <title>Dothideomycete-plant interactions illuminated by genome sequencing and EST analysis of the wheat pathogen Stagonospora nodorum.</title>
        <authorList>
            <person name="Hane J.K."/>
            <person name="Lowe R.G."/>
            <person name="Solomon P.S."/>
            <person name="Tan K.C."/>
            <person name="Schoch C.L."/>
            <person name="Spatafora J.W."/>
            <person name="Crous P.W."/>
            <person name="Kodira C."/>
            <person name="Birren B.W."/>
            <person name="Galagan J.E."/>
            <person name="Torriani S.F."/>
            <person name="McDonald B.A."/>
            <person name="Oliver R.P."/>
        </authorList>
    </citation>
    <scope>NUCLEOTIDE SEQUENCE [LARGE SCALE GENOMIC DNA]</scope>
    <source>
        <strain evidence="8">SN15 / ATCC MYA-4574 / FGSC 10173</strain>
    </source>
</reference>
<evidence type="ECO:0000313" key="7">
    <source>
        <dbReference type="EMBL" id="EAT89310.2"/>
    </source>
</evidence>
<dbReference type="AlphaFoldDB" id="Q0V085"/>
<evidence type="ECO:0000313" key="8">
    <source>
        <dbReference type="Proteomes" id="UP000001055"/>
    </source>
</evidence>
<dbReference type="STRING" id="321614.Q0V085"/>
<evidence type="ECO:0000256" key="5">
    <source>
        <dbReference type="SAM" id="Phobius"/>
    </source>
</evidence>
<dbReference type="GeneID" id="5970038"/>
<evidence type="ECO:0000256" key="2">
    <source>
        <dbReference type="ARBA" id="ARBA00022679"/>
    </source>
</evidence>
<feature type="compositionally biased region" description="Polar residues" evidence="4">
    <location>
        <begin position="765"/>
        <end position="775"/>
    </location>
</feature>
<feature type="region of interest" description="Disordered" evidence="4">
    <location>
        <begin position="419"/>
        <end position="445"/>
    </location>
</feature>
<dbReference type="EMBL" id="CH445328">
    <property type="protein sequence ID" value="EAT89310.2"/>
    <property type="molecule type" value="Genomic_DNA"/>
</dbReference>
<dbReference type="CDD" id="cd07990">
    <property type="entry name" value="LPLAT_LCLAT1-like"/>
    <property type="match status" value="1"/>
</dbReference>
<dbReference type="PANTHER" id="PTHR10983:SF16">
    <property type="entry name" value="LYSOCARDIOLIPIN ACYLTRANSFERASE 1"/>
    <property type="match status" value="1"/>
</dbReference>
<dbReference type="eggNOG" id="KOG1505">
    <property type="taxonomic scope" value="Eukaryota"/>
</dbReference>
<evidence type="ECO:0000256" key="3">
    <source>
        <dbReference type="ARBA" id="ARBA00023315"/>
    </source>
</evidence>
<dbReference type="InParanoid" id="Q0V085"/>
<dbReference type="Pfam" id="PF01553">
    <property type="entry name" value="Acyltransferase"/>
    <property type="match status" value="1"/>
</dbReference>
<dbReference type="RefSeq" id="XP_001793181.1">
    <property type="nucleotide sequence ID" value="XM_001793129.1"/>
</dbReference>
<feature type="transmembrane region" description="Helical" evidence="5">
    <location>
        <begin position="33"/>
        <end position="53"/>
    </location>
</feature>
<sequence>MVGQMTKKKDGSLQCDFAERMVLMANHQLYTDWLYLWWIAYTNSMHGFIYIILKESLRNIPIIGWSAQFYNFIFLARNWEEDQRTFKKHLGKLNKPNDPMWLIIFPEGTNLSATTREKSKKWAEKNNLQDMKHQLLPRSTGLRFCLNELKDTTEWLYDCTIAYEGVPPGQFGQDIFTLRSTFFEGRPPKSVNMHWRRFHLSTIPLQNTAAFEVWLRNRWREKDYMLEYFARNTRFPAEDFWKDHLDMSSQSSQGGKSIRSVPRPAVQIETEVKSGNWNEFVKIFAPITSVMMALTVAYGASPEDLPIPGGKEFFEQHIKTLLGQGGEVKGLPSPEELEKMIEGAAKMGAMQAAEPQHLTEVQKLTQENLAKLVKETAIKSGAEGEYGGAAGADEDDGCADDGEEGEDCCECPDGKTTVKKAQTTAPASKPKRKPAPAPPTGPMKEITLASGVTIKVPSTDVSDAKKTGMVVLKNGMRVKIEKDEIEEAQKKKGETVMTASGVPIKITPGGGVAVQEGAKKAVGNANGKGVGEKKPVPSVVNAQKSTPAKLNGAASSMVKKTPVTAKNTVGAPVKGKGFIQNILWSSVSGFVDAGKRSAGEYAGNALIKAGDAIENGGRGVGNSIEKKATGYGTSISGQTYHPSPKALPSTARKAVVKRSNSVPAGSKVSAVGKSVPVGANKYPGEKQVNNTTKKASSTLGTGAKSVVGTGQKALLNTPSSFKPPARSASLPRSYPADKKTVVKPGQPKPFTPPVEQKKRAYPGQGSRTPVQNQKPKYTPLPRLGPQVGKGETMSHLAV</sequence>
<dbReference type="GO" id="GO:0036149">
    <property type="term" value="P:phosphatidylinositol acyl-chain remodeling"/>
    <property type="evidence" value="ECO:0000318"/>
    <property type="project" value="GO_Central"/>
</dbReference>
<feature type="region of interest" description="Disordered" evidence="4">
    <location>
        <begin position="715"/>
        <end position="798"/>
    </location>
</feature>
<name>Q0V085_PHANO</name>
<evidence type="ECO:0000259" key="6">
    <source>
        <dbReference type="SMART" id="SM00563"/>
    </source>
</evidence>
<keyword evidence="3" id="KW-0012">Acyltransferase</keyword>
<feature type="region of interest" description="Disordered" evidence="4">
    <location>
        <begin position="384"/>
        <end position="406"/>
    </location>
</feature>
<feature type="compositionally biased region" description="Acidic residues" evidence="4">
    <location>
        <begin position="392"/>
        <end position="406"/>
    </location>
</feature>